<dbReference type="InterPro" id="IPR003782">
    <property type="entry name" value="SCO1/SenC"/>
</dbReference>
<keyword evidence="3" id="KW-0472">Membrane</keyword>
<dbReference type="PANTHER" id="PTHR12151:SF25">
    <property type="entry name" value="LINALOOL DEHYDRATASE_ISOMERASE DOMAIN-CONTAINING PROTEIN"/>
    <property type="match status" value="1"/>
</dbReference>
<proteinExistence type="inferred from homology"/>
<dbReference type="CDD" id="cd02968">
    <property type="entry name" value="SCO"/>
    <property type="match status" value="1"/>
</dbReference>
<feature type="transmembrane region" description="Helical" evidence="3">
    <location>
        <begin position="6"/>
        <end position="25"/>
    </location>
</feature>
<evidence type="ECO:0000313" key="5">
    <source>
        <dbReference type="EMBL" id="MFD2517776.1"/>
    </source>
</evidence>
<dbReference type="PROSITE" id="PS51352">
    <property type="entry name" value="THIOREDOXIN_2"/>
    <property type="match status" value="1"/>
</dbReference>
<comment type="similarity">
    <text evidence="1">Belongs to the SCO1/2 family.</text>
</comment>
<reference evidence="6" key="1">
    <citation type="journal article" date="2019" name="Int. J. Syst. Evol. Microbiol.">
        <title>The Global Catalogue of Microorganisms (GCM) 10K type strain sequencing project: providing services to taxonomists for standard genome sequencing and annotation.</title>
        <authorList>
            <consortium name="The Broad Institute Genomics Platform"/>
            <consortium name="The Broad Institute Genome Sequencing Center for Infectious Disease"/>
            <person name="Wu L."/>
            <person name="Ma J."/>
        </authorList>
    </citation>
    <scope>NUCLEOTIDE SEQUENCE [LARGE SCALE GENOMIC DNA]</scope>
    <source>
        <strain evidence="6">KCTC 42585</strain>
    </source>
</reference>
<dbReference type="InterPro" id="IPR013766">
    <property type="entry name" value="Thioredoxin_domain"/>
</dbReference>
<dbReference type="RefSeq" id="WP_380750567.1">
    <property type="nucleotide sequence ID" value="NZ_JBHULT010000006.1"/>
</dbReference>
<comment type="caution">
    <text evidence="5">The sequence shown here is derived from an EMBL/GenBank/DDBJ whole genome shotgun (WGS) entry which is preliminary data.</text>
</comment>
<dbReference type="PANTHER" id="PTHR12151">
    <property type="entry name" value="ELECTRON TRANSPORT PROTIN SCO1/SENC FAMILY MEMBER"/>
    <property type="match status" value="1"/>
</dbReference>
<evidence type="ECO:0000313" key="6">
    <source>
        <dbReference type="Proteomes" id="UP001597468"/>
    </source>
</evidence>
<protein>
    <submittedName>
        <fullName evidence="5">SCO family protein</fullName>
    </submittedName>
</protein>
<feature type="domain" description="Thioredoxin" evidence="4">
    <location>
        <begin position="58"/>
        <end position="228"/>
    </location>
</feature>
<sequence>MKNYSYIGISLVILIFGIIVIPEIIDRVQEKEVVTSNRSDGREERKALSEELVYRMEDGEKKKVPPFEFTDQDGNIITNEDYKGKVYIVEFFFSTCPTICPVMKKNLVEVQQEIGENDEFGIASFSIDPTYDTPSVLKEYAAGNGITHPNWHLLTGDRDEIYALANTGFNIYAGEDPDAEGGFAHSGYFALVDKEGYFRSRKDDFGNPIIYYRGSVERNKSVMEGEEEPQIDILIEDVKQLLKEDEK</sequence>
<dbReference type="Proteomes" id="UP001597468">
    <property type="component" value="Unassembled WGS sequence"/>
</dbReference>
<keyword evidence="6" id="KW-1185">Reference proteome</keyword>
<evidence type="ECO:0000256" key="2">
    <source>
        <dbReference type="ARBA" id="ARBA00023008"/>
    </source>
</evidence>
<keyword evidence="2" id="KW-0186">Copper</keyword>
<dbReference type="Pfam" id="PF02630">
    <property type="entry name" value="SCO1-SenC"/>
    <property type="match status" value="1"/>
</dbReference>
<gene>
    <name evidence="5" type="ORF">ACFSTG_07710</name>
</gene>
<dbReference type="SUPFAM" id="SSF52833">
    <property type="entry name" value="Thioredoxin-like"/>
    <property type="match status" value="1"/>
</dbReference>
<dbReference type="EMBL" id="JBHULT010000006">
    <property type="protein sequence ID" value="MFD2517776.1"/>
    <property type="molecule type" value="Genomic_DNA"/>
</dbReference>
<evidence type="ECO:0000259" key="4">
    <source>
        <dbReference type="PROSITE" id="PS51352"/>
    </source>
</evidence>
<dbReference type="InterPro" id="IPR036249">
    <property type="entry name" value="Thioredoxin-like_sf"/>
</dbReference>
<accession>A0ABW5IXE0</accession>
<evidence type="ECO:0000256" key="3">
    <source>
        <dbReference type="SAM" id="Phobius"/>
    </source>
</evidence>
<evidence type="ECO:0000256" key="1">
    <source>
        <dbReference type="ARBA" id="ARBA00010996"/>
    </source>
</evidence>
<keyword evidence="3" id="KW-1133">Transmembrane helix</keyword>
<organism evidence="5 6">
    <name type="scientific">Salinimicrobium flavum</name>
    <dbReference type="NCBI Taxonomy" id="1737065"/>
    <lineage>
        <taxon>Bacteria</taxon>
        <taxon>Pseudomonadati</taxon>
        <taxon>Bacteroidota</taxon>
        <taxon>Flavobacteriia</taxon>
        <taxon>Flavobacteriales</taxon>
        <taxon>Flavobacteriaceae</taxon>
        <taxon>Salinimicrobium</taxon>
    </lineage>
</organism>
<keyword evidence="3" id="KW-0812">Transmembrane</keyword>
<name>A0ABW5IXE0_9FLAO</name>
<dbReference type="Gene3D" id="3.40.30.10">
    <property type="entry name" value="Glutaredoxin"/>
    <property type="match status" value="1"/>
</dbReference>